<dbReference type="GO" id="GO:0070979">
    <property type="term" value="P:protein K11-linked ubiquitination"/>
    <property type="evidence" value="ECO:0007669"/>
    <property type="project" value="TreeGrafter"/>
</dbReference>
<dbReference type="Pfam" id="PF25773">
    <property type="entry name" value="TPR_ANAPC2"/>
    <property type="match status" value="1"/>
</dbReference>
<accession>A0A9Q3CHG9</accession>
<dbReference type="GO" id="GO:0007091">
    <property type="term" value="P:metaphase/anaphase transition of mitotic cell cycle"/>
    <property type="evidence" value="ECO:0007669"/>
    <property type="project" value="TreeGrafter"/>
</dbReference>
<dbReference type="Proteomes" id="UP000765509">
    <property type="component" value="Unassembled WGS sequence"/>
</dbReference>
<dbReference type="InterPro" id="IPR059120">
    <property type="entry name" value="Cullin-like_AB"/>
</dbReference>
<dbReference type="SUPFAM" id="SSF75632">
    <property type="entry name" value="Cullin homology domain"/>
    <property type="match status" value="1"/>
</dbReference>
<evidence type="ECO:0000256" key="4">
    <source>
        <dbReference type="ARBA" id="ARBA00022786"/>
    </source>
</evidence>
<keyword evidence="4" id="KW-0833">Ubl conjugation pathway</keyword>
<keyword evidence="3" id="KW-0498">Mitosis</keyword>
<evidence type="ECO:0000313" key="10">
    <source>
        <dbReference type="Proteomes" id="UP000765509"/>
    </source>
</evidence>
<dbReference type="AlphaFoldDB" id="A0A9Q3CHG9"/>
<dbReference type="SMART" id="SM00182">
    <property type="entry name" value="CULLIN"/>
    <property type="match status" value="1"/>
</dbReference>
<dbReference type="PANTHER" id="PTHR45957">
    <property type="entry name" value="ANAPHASE-PROMOTING COMPLEX SUBUNIT 2"/>
    <property type="match status" value="1"/>
</dbReference>
<comment type="similarity">
    <text evidence="6">Belongs to the cullin family.</text>
</comment>
<dbReference type="GO" id="GO:0031625">
    <property type="term" value="F:ubiquitin protein ligase binding"/>
    <property type="evidence" value="ECO:0007669"/>
    <property type="project" value="InterPro"/>
</dbReference>
<dbReference type="InterPro" id="IPR057975">
    <property type="entry name" value="TPR_ANAPC2"/>
</dbReference>
<comment type="caution">
    <text evidence="9">The sequence shown here is derived from an EMBL/GenBank/DDBJ whole genome shotgun (WGS) entry which is preliminary data.</text>
</comment>
<keyword evidence="2" id="KW-0132">Cell division</keyword>
<evidence type="ECO:0000256" key="7">
    <source>
        <dbReference type="SAM" id="MobiDB-lite"/>
    </source>
</evidence>
<evidence type="ECO:0000259" key="8">
    <source>
        <dbReference type="PROSITE" id="PS50069"/>
    </source>
</evidence>
<dbReference type="Gene3D" id="1.10.10.10">
    <property type="entry name" value="Winged helix-like DNA-binding domain superfamily/Winged helix DNA-binding domain"/>
    <property type="match status" value="1"/>
</dbReference>
<dbReference type="InterPro" id="IPR014786">
    <property type="entry name" value="ANAPC2_C"/>
</dbReference>
<dbReference type="PROSITE" id="PS50069">
    <property type="entry name" value="CULLIN_2"/>
    <property type="match status" value="1"/>
</dbReference>
<gene>
    <name evidence="9" type="ORF">O181_023663</name>
</gene>
<organism evidence="9 10">
    <name type="scientific">Austropuccinia psidii MF-1</name>
    <dbReference type="NCBI Taxonomy" id="1389203"/>
    <lineage>
        <taxon>Eukaryota</taxon>
        <taxon>Fungi</taxon>
        <taxon>Dikarya</taxon>
        <taxon>Basidiomycota</taxon>
        <taxon>Pucciniomycotina</taxon>
        <taxon>Pucciniomycetes</taxon>
        <taxon>Pucciniales</taxon>
        <taxon>Sphaerophragmiaceae</taxon>
        <taxon>Austropuccinia</taxon>
    </lineage>
</organism>
<dbReference type="Gene3D" id="3.30.230.130">
    <property type="entry name" value="Cullin, Chain C, Domain 2"/>
    <property type="match status" value="1"/>
</dbReference>
<protein>
    <recommendedName>
        <fullName evidence="1">Anaphase-promoting complex subunit 2</fullName>
    </recommendedName>
</protein>
<dbReference type="GO" id="GO:0006511">
    <property type="term" value="P:ubiquitin-dependent protein catabolic process"/>
    <property type="evidence" value="ECO:0007669"/>
    <property type="project" value="InterPro"/>
</dbReference>
<dbReference type="EMBL" id="AVOT02007454">
    <property type="protein sequence ID" value="MBW0483948.1"/>
    <property type="molecule type" value="Genomic_DNA"/>
</dbReference>
<feature type="domain" description="Cullin family profile" evidence="8">
    <location>
        <begin position="477"/>
        <end position="651"/>
    </location>
</feature>
<evidence type="ECO:0000256" key="2">
    <source>
        <dbReference type="ARBA" id="ARBA00022618"/>
    </source>
</evidence>
<name>A0A9Q3CHG9_9BASI</name>
<dbReference type="GO" id="GO:0051301">
    <property type="term" value="P:cell division"/>
    <property type="evidence" value="ECO:0007669"/>
    <property type="project" value="UniProtKB-KW"/>
</dbReference>
<dbReference type="GO" id="GO:0005680">
    <property type="term" value="C:anaphase-promoting complex"/>
    <property type="evidence" value="ECO:0007669"/>
    <property type="project" value="TreeGrafter"/>
</dbReference>
<dbReference type="InterPro" id="IPR044554">
    <property type="entry name" value="ANAPC2"/>
</dbReference>
<feature type="region of interest" description="Disordered" evidence="7">
    <location>
        <begin position="1"/>
        <end position="20"/>
    </location>
</feature>
<evidence type="ECO:0000256" key="1">
    <source>
        <dbReference type="ARBA" id="ARBA00016068"/>
    </source>
</evidence>
<sequence>MSLIPSANAQNQGSSSSRHPTSFDQEIFLGFFQKEAFIKESLDLTQAIKIVDEFLKPIWPVPLTYLPRPSPPSDQVVHALAYILQFNRQEELFNRYKDSIHSSFKYIQLETLQSLNQFKDSSDYQLTLKLIARWHIIFLTWYEPLRILTPEDTSAYNLYSKHFYSLLLSCLPDRFPSGLKILFTLDLTFTPLLSNSSSPSLFPPIKQLANLGLLKRFQSILFSVGYDAIDQRIQESCCGKWLDSIDSSLESTLNWFRQHVGIWLFKILESAQTQSDLSSSEQLVRVRVLEIMTPAMSRFEYHIYKSLSELRINELFDIIIDFPDTMPVLQDLKICMTKTDQRSLLVRKLREANARRLLHPGADTQDIITQYISLMKALRILDPPGVLLSYVAHPVRTYLRTRQDTIRCIVTSLVEPGHTLGDELDRASQDENGTNEWGSSLPIKEEGDYGSTNWTPDPVDAPIGYQNVFKEDVIESLVSIYETRDGFVKELQNLLAGRLLAIKGFDATQELTRIEILKRKFGEANLQPCDIMLKDIVDSKRVDTMIHEAMPDVPIHVIIISRLFWPDLATTAFKYSPRLVELQKQFEKAYTLQKVDRRLRWFPQLGSLELDVELQDRTLSLEVTPLQASVIELFATADVWTTAQLEEALRIKSDSSLLRNALYYWSNHEVVKEIESSTWKLFETRESFNSSLNGVSRHVIQEVTTHIDGHTKTDKFRAFSGFVIGMLTNLGSLSTDRIYGMMNNVVPTFKGTTKEELLELLETLQRGGSIRLLDHQWKLIK</sequence>
<evidence type="ECO:0000256" key="5">
    <source>
        <dbReference type="ARBA" id="ARBA00023306"/>
    </source>
</evidence>
<dbReference type="InterPro" id="IPR036388">
    <property type="entry name" value="WH-like_DNA-bd_sf"/>
</dbReference>
<dbReference type="PANTHER" id="PTHR45957:SF1">
    <property type="entry name" value="ANAPHASE-PROMOTING COMPLEX SUBUNIT 2"/>
    <property type="match status" value="1"/>
</dbReference>
<feature type="region of interest" description="Disordered" evidence="7">
    <location>
        <begin position="421"/>
        <end position="456"/>
    </location>
</feature>
<evidence type="ECO:0000313" key="9">
    <source>
        <dbReference type="EMBL" id="MBW0483948.1"/>
    </source>
</evidence>
<dbReference type="InterPro" id="IPR036317">
    <property type="entry name" value="Cullin_homology_sf"/>
</dbReference>
<keyword evidence="10" id="KW-1185">Reference proteome</keyword>
<dbReference type="InterPro" id="IPR036390">
    <property type="entry name" value="WH_DNA-bd_sf"/>
</dbReference>
<dbReference type="SUPFAM" id="SSF46785">
    <property type="entry name" value="Winged helix' DNA-binding domain"/>
    <property type="match status" value="1"/>
</dbReference>
<dbReference type="InterPro" id="IPR016158">
    <property type="entry name" value="Cullin_homology"/>
</dbReference>
<dbReference type="Pfam" id="PF26557">
    <property type="entry name" value="Cullin_AB"/>
    <property type="match status" value="1"/>
</dbReference>
<proteinExistence type="inferred from homology"/>
<feature type="compositionally biased region" description="Low complexity" evidence="7">
    <location>
        <begin position="1"/>
        <end position="17"/>
    </location>
</feature>
<reference evidence="9" key="1">
    <citation type="submission" date="2021-03" db="EMBL/GenBank/DDBJ databases">
        <title>Draft genome sequence of rust myrtle Austropuccinia psidii MF-1, a brazilian biotype.</title>
        <authorList>
            <person name="Quecine M.C."/>
            <person name="Pachon D.M.R."/>
            <person name="Bonatelli M.L."/>
            <person name="Correr F.H."/>
            <person name="Franceschini L.M."/>
            <person name="Leite T.F."/>
            <person name="Margarido G.R.A."/>
            <person name="Almeida C.A."/>
            <person name="Ferrarezi J.A."/>
            <person name="Labate C.A."/>
        </authorList>
    </citation>
    <scope>NUCLEOTIDE SEQUENCE</scope>
    <source>
        <strain evidence="9">MF-1</strain>
    </source>
</reference>
<evidence type="ECO:0000256" key="3">
    <source>
        <dbReference type="ARBA" id="ARBA00022776"/>
    </source>
</evidence>
<evidence type="ECO:0000256" key="6">
    <source>
        <dbReference type="PROSITE-ProRule" id="PRU00330"/>
    </source>
</evidence>
<dbReference type="OrthoDB" id="5581181at2759"/>
<dbReference type="Gene3D" id="1.20.1310.10">
    <property type="entry name" value="Cullin Repeats"/>
    <property type="match status" value="1"/>
</dbReference>
<dbReference type="Pfam" id="PF08672">
    <property type="entry name" value="ANAPC2"/>
    <property type="match status" value="1"/>
</dbReference>
<keyword evidence="5" id="KW-0131">Cell cycle</keyword>